<keyword evidence="3 15" id="KW-0547">Nucleotide-binding</keyword>
<name>A0A0U9HPM1_9FIRM</name>
<dbReference type="PROSITE" id="PS51194">
    <property type="entry name" value="HELICASE_CTER"/>
    <property type="match status" value="1"/>
</dbReference>
<comment type="catalytic activity">
    <reaction evidence="12 15">
        <text>Couples ATP hydrolysis with the unwinding of duplex DNA by translocating in the 3'-5' direction.</text>
        <dbReference type="EC" id="5.6.2.4"/>
    </reaction>
</comment>
<keyword evidence="6 15" id="KW-0347">Helicase</keyword>
<dbReference type="Pfam" id="PF17191">
    <property type="entry name" value="RecG_wedge"/>
    <property type="match status" value="1"/>
</dbReference>
<dbReference type="Proteomes" id="UP000062160">
    <property type="component" value="Unassembled WGS sequence"/>
</dbReference>
<dbReference type="InterPro" id="IPR001650">
    <property type="entry name" value="Helicase_C-like"/>
</dbReference>
<keyword evidence="19" id="KW-1185">Reference proteome</keyword>
<feature type="domain" description="Helicase ATP-binding" evidence="16">
    <location>
        <begin position="272"/>
        <end position="433"/>
    </location>
</feature>
<evidence type="ECO:0000256" key="2">
    <source>
        <dbReference type="ARBA" id="ARBA00017846"/>
    </source>
</evidence>
<feature type="domain" description="Helicase C-terminal" evidence="17">
    <location>
        <begin position="456"/>
        <end position="610"/>
    </location>
</feature>
<dbReference type="NCBIfam" id="TIGR00643">
    <property type="entry name" value="recG"/>
    <property type="match status" value="1"/>
</dbReference>
<dbReference type="PANTHER" id="PTHR47964:SF1">
    <property type="entry name" value="ATP-DEPENDENT DNA HELICASE HOMOLOG RECG, CHLOROPLASTIC"/>
    <property type="match status" value="1"/>
</dbReference>
<dbReference type="SMART" id="SM00490">
    <property type="entry name" value="HELICc"/>
    <property type="match status" value="1"/>
</dbReference>
<dbReference type="InterPro" id="IPR047112">
    <property type="entry name" value="RecG/Mfd"/>
</dbReference>
<evidence type="ECO:0000256" key="13">
    <source>
        <dbReference type="ARBA" id="ARBA00034808"/>
    </source>
</evidence>
<dbReference type="PROSITE" id="PS51192">
    <property type="entry name" value="HELICASE_ATP_BIND_1"/>
    <property type="match status" value="1"/>
</dbReference>
<evidence type="ECO:0000259" key="17">
    <source>
        <dbReference type="PROSITE" id="PS51194"/>
    </source>
</evidence>
<dbReference type="GO" id="GO:0043138">
    <property type="term" value="F:3'-5' DNA helicase activity"/>
    <property type="evidence" value="ECO:0007669"/>
    <property type="project" value="UniProtKB-EC"/>
</dbReference>
<dbReference type="CDD" id="cd17992">
    <property type="entry name" value="DEXHc_RecG"/>
    <property type="match status" value="1"/>
</dbReference>
<keyword evidence="7 15" id="KW-0067">ATP-binding</keyword>
<protein>
    <recommendedName>
        <fullName evidence="2 15">ATP-dependent DNA helicase RecG</fullName>
        <ecNumber evidence="13 15">5.6.2.4</ecNumber>
    </recommendedName>
</protein>
<evidence type="ECO:0000256" key="1">
    <source>
        <dbReference type="ARBA" id="ARBA00007504"/>
    </source>
</evidence>
<dbReference type="InterPro" id="IPR033454">
    <property type="entry name" value="RecG_wedge"/>
</dbReference>
<evidence type="ECO:0000256" key="15">
    <source>
        <dbReference type="RuleBase" id="RU363016"/>
    </source>
</evidence>
<dbReference type="InterPro" id="IPR004609">
    <property type="entry name" value="ATP-dep_DNA_helicase_RecG"/>
</dbReference>
<dbReference type="EC" id="5.6.2.4" evidence="13 15"/>
<dbReference type="GO" id="GO:0005524">
    <property type="term" value="F:ATP binding"/>
    <property type="evidence" value="ECO:0007669"/>
    <property type="project" value="UniProtKB-KW"/>
</dbReference>
<comment type="function">
    <text evidence="15">Plays a critical role in recombination and DNA repair. Helps process Holliday junction intermediates to mature products by catalyzing branch migration. Has replication fork regression activity, unwinds stalled or blocked replication forks to make a HJ that can be resolved. Has a DNA unwinding activity characteristic of a DNA helicase with 3'-5' polarity.</text>
</comment>
<evidence type="ECO:0000256" key="6">
    <source>
        <dbReference type="ARBA" id="ARBA00022806"/>
    </source>
</evidence>
<keyword evidence="9 15" id="KW-0233">DNA recombination</keyword>
<dbReference type="AlphaFoldDB" id="A0A0U9HPM1"/>
<comment type="catalytic activity">
    <reaction evidence="14 15">
        <text>ATP + H2O = ADP + phosphate + H(+)</text>
        <dbReference type="Rhea" id="RHEA:13065"/>
        <dbReference type="ChEBI" id="CHEBI:15377"/>
        <dbReference type="ChEBI" id="CHEBI:15378"/>
        <dbReference type="ChEBI" id="CHEBI:30616"/>
        <dbReference type="ChEBI" id="CHEBI:43474"/>
        <dbReference type="ChEBI" id="CHEBI:456216"/>
        <dbReference type="EC" id="5.6.2.4"/>
    </reaction>
</comment>
<evidence type="ECO:0000256" key="8">
    <source>
        <dbReference type="ARBA" id="ARBA00023125"/>
    </source>
</evidence>
<reference evidence="18" key="1">
    <citation type="journal article" date="2016" name="Genome Announc.">
        <title>Draft Genome Sequence of the Syntrophic Lactate-Degrading Bacterium Tepidanaerobacter syntrophicus JLT.</title>
        <authorList>
            <person name="Matsuura N."/>
            <person name="Ohashi A."/>
            <person name="Tourlousse D.M."/>
            <person name="Sekiguchi Y."/>
        </authorList>
    </citation>
    <scope>NUCLEOTIDE SEQUENCE [LARGE SCALE GENOMIC DNA]</scope>
    <source>
        <strain evidence="18">JL</strain>
    </source>
</reference>
<comment type="similarity">
    <text evidence="1 15">Belongs to the helicase family. RecG subfamily.</text>
</comment>
<dbReference type="Gene3D" id="2.40.50.140">
    <property type="entry name" value="Nucleic acid-binding proteins"/>
    <property type="match status" value="1"/>
</dbReference>
<dbReference type="GO" id="GO:0006281">
    <property type="term" value="P:DNA repair"/>
    <property type="evidence" value="ECO:0007669"/>
    <property type="project" value="UniProtKB-UniRule"/>
</dbReference>
<dbReference type="EMBL" id="DF977003">
    <property type="protein sequence ID" value="GAQ26079.1"/>
    <property type="molecule type" value="Genomic_DNA"/>
</dbReference>
<dbReference type="PANTHER" id="PTHR47964">
    <property type="entry name" value="ATP-DEPENDENT DNA HELICASE HOMOLOG RECG, CHLOROPLASTIC"/>
    <property type="match status" value="1"/>
</dbReference>
<evidence type="ECO:0000313" key="19">
    <source>
        <dbReference type="Proteomes" id="UP000062160"/>
    </source>
</evidence>
<dbReference type="CDD" id="cd04488">
    <property type="entry name" value="RecG_wedge_OBF"/>
    <property type="match status" value="1"/>
</dbReference>
<evidence type="ECO:0000256" key="12">
    <source>
        <dbReference type="ARBA" id="ARBA00034617"/>
    </source>
</evidence>
<evidence type="ECO:0000256" key="5">
    <source>
        <dbReference type="ARBA" id="ARBA00022801"/>
    </source>
</evidence>
<dbReference type="SUPFAM" id="SSF52540">
    <property type="entry name" value="P-loop containing nucleoside triphosphate hydrolases"/>
    <property type="match status" value="2"/>
</dbReference>
<dbReference type="Pfam" id="PF19833">
    <property type="entry name" value="RecG_dom3_C"/>
    <property type="match status" value="1"/>
</dbReference>
<dbReference type="InterPro" id="IPR012340">
    <property type="entry name" value="NA-bd_OB-fold"/>
</dbReference>
<evidence type="ECO:0000256" key="9">
    <source>
        <dbReference type="ARBA" id="ARBA00023172"/>
    </source>
</evidence>
<dbReference type="InterPro" id="IPR045562">
    <property type="entry name" value="RecG_dom3_C"/>
</dbReference>
<keyword evidence="4 15" id="KW-0227">DNA damage</keyword>
<dbReference type="InterPro" id="IPR011545">
    <property type="entry name" value="DEAD/DEAH_box_helicase_dom"/>
</dbReference>
<dbReference type="GO" id="GO:0006310">
    <property type="term" value="P:DNA recombination"/>
    <property type="evidence" value="ECO:0007669"/>
    <property type="project" value="UniProtKB-UniRule"/>
</dbReference>
<dbReference type="Pfam" id="PF00270">
    <property type="entry name" value="DEAD"/>
    <property type="match status" value="1"/>
</dbReference>
<dbReference type="STRING" id="224999.GCA_001485475_02118"/>
<keyword evidence="5 15" id="KW-0378">Hydrolase</keyword>
<dbReference type="GO" id="GO:0016887">
    <property type="term" value="F:ATP hydrolysis activity"/>
    <property type="evidence" value="ECO:0007669"/>
    <property type="project" value="RHEA"/>
</dbReference>
<dbReference type="NCBIfam" id="NF008165">
    <property type="entry name" value="PRK10917.1-3"/>
    <property type="match status" value="1"/>
</dbReference>
<proteinExistence type="inferred from homology"/>
<dbReference type="SMART" id="SM00487">
    <property type="entry name" value="DEXDc"/>
    <property type="match status" value="1"/>
</dbReference>
<keyword evidence="11" id="KW-0413">Isomerase</keyword>
<dbReference type="GO" id="GO:0003677">
    <property type="term" value="F:DNA binding"/>
    <property type="evidence" value="ECO:0007669"/>
    <property type="project" value="UniProtKB-KW"/>
</dbReference>
<dbReference type="OrthoDB" id="9804325at2"/>
<dbReference type="InterPro" id="IPR027417">
    <property type="entry name" value="P-loop_NTPase"/>
</dbReference>
<evidence type="ECO:0000256" key="11">
    <source>
        <dbReference type="ARBA" id="ARBA00023235"/>
    </source>
</evidence>
<sequence length="677" mass="76361">MDLNSNVQNIKGVGPARAKQLSKLDIYTIKDVLFYFPRDYLDMSPLTFKQGAEDKTGAFPCVVTGRAATTKTNSGLYITKVPVSDGQNKGYAVFFNQPFIERSFYPHQKLILIGKIRKNFGTYEISAPEWIKFEEIKQGEKLEKIRPIYPLTKGVSQNFLRSIVKNALEVVSSIEDTLPEDIIKEYNLLSLKEAIKNIHFPQSFNMLEKARQRFVFEELLLFQLSAGLSRYCVKAEKRKNIYKNLELTPFLSSLPFSLTSGQKKVLEEIVEDLRSKNVMSRLVQGDVGSGKTIIACAALYLAAKNGLQGAMMAPTEILADQHYNTLKKFLKPHGVNVEILKGGLAGKERKKILSQLKNGSIDVLVGTHAILEEDVMFKKLGMIITDEQHRFGVKQRENLVKKGYSPDVIVMSATPIPRTAAMALYGDLDISIIDTLPKGRQKVDTYVVQDSMRKKVYDFAALEIKKGHLVYVVCPAVEENELDVANVEEHAAWLKENYPSLKIGILHGKMKQDEKDDILGRFLRKEIQALVATTVVEVGIDVPDATLIIVENAERFGLAQLHQLRGRVGRSSLKSYCILMTASSQPEALTRLKFLMKCQDGFEISQKDLEMRGPGEFLGIRQHGFFEFKFASFVENTDILETTQKLASEILQKNYLQLPEYKNLKELLENKAKDAIN</sequence>
<dbReference type="RefSeq" id="WP_059033844.1">
    <property type="nucleotide sequence ID" value="NZ_DF977003.1"/>
</dbReference>
<accession>A0A0U9HPM1</accession>
<dbReference type="Gene3D" id="3.40.50.300">
    <property type="entry name" value="P-loop containing nucleotide triphosphate hydrolases"/>
    <property type="match status" value="2"/>
</dbReference>
<dbReference type="NCBIfam" id="NF008168">
    <property type="entry name" value="PRK10917.2-2"/>
    <property type="match status" value="1"/>
</dbReference>
<evidence type="ECO:0000256" key="10">
    <source>
        <dbReference type="ARBA" id="ARBA00023204"/>
    </source>
</evidence>
<evidence type="ECO:0000313" key="18">
    <source>
        <dbReference type="EMBL" id="GAQ26079.1"/>
    </source>
</evidence>
<evidence type="ECO:0000256" key="4">
    <source>
        <dbReference type="ARBA" id="ARBA00022763"/>
    </source>
</evidence>
<evidence type="ECO:0000256" key="7">
    <source>
        <dbReference type="ARBA" id="ARBA00022840"/>
    </source>
</evidence>
<dbReference type="InterPro" id="IPR014001">
    <property type="entry name" value="Helicase_ATP-bd"/>
</dbReference>
<evidence type="ECO:0000256" key="14">
    <source>
        <dbReference type="ARBA" id="ARBA00048988"/>
    </source>
</evidence>
<dbReference type="Pfam" id="PF00271">
    <property type="entry name" value="Helicase_C"/>
    <property type="match status" value="1"/>
</dbReference>
<organism evidence="18">
    <name type="scientific">Tepidanaerobacter syntrophicus</name>
    <dbReference type="NCBI Taxonomy" id="224999"/>
    <lineage>
        <taxon>Bacteria</taxon>
        <taxon>Bacillati</taxon>
        <taxon>Bacillota</taxon>
        <taxon>Clostridia</taxon>
        <taxon>Thermosediminibacterales</taxon>
        <taxon>Tepidanaerobacteraceae</taxon>
        <taxon>Tepidanaerobacter</taxon>
    </lineage>
</organism>
<evidence type="ECO:0000259" key="16">
    <source>
        <dbReference type="PROSITE" id="PS51192"/>
    </source>
</evidence>
<gene>
    <name evidence="18" type="ORF">TSYNT_9335</name>
</gene>
<keyword evidence="10 15" id="KW-0234">DNA repair</keyword>
<keyword evidence="8" id="KW-0238">DNA-binding</keyword>
<dbReference type="SUPFAM" id="SSF50249">
    <property type="entry name" value="Nucleic acid-binding proteins"/>
    <property type="match status" value="1"/>
</dbReference>
<evidence type="ECO:0000256" key="3">
    <source>
        <dbReference type="ARBA" id="ARBA00022741"/>
    </source>
</evidence>